<dbReference type="GO" id="GO:0008270">
    <property type="term" value="F:zinc ion binding"/>
    <property type="evidence" value="ECO:0007669"/>
    <property type="project" value="UniProtKB-KW"/>
</dbReference>
<gene>
    <name evidence="11" type="ORF">HPB48_003767</name>
</gene>
<dbReference type="SMART" id="SM00355">
    <property type="entry name" value="ZnF_C2H2"/>
    <property type="match status" value="3"/>
</dbReference>
<dbReference type="PROSITE" id="PS50157">
    <property type="entry name" value="ZINC_FINGER_C2H2_2"/>
    <property type="match status" value="3"/>
</dbReference>
<evidence type="ECO:0000256" key="1">
    <source>
        <dbReference type="ARBA" id="ARBA00004123"/>
    </source>
</evidence>
<feature type="domain" description="C2H2-type" evidence="10">
    <location>
        <begin position="52"/>
        <end position="79"/>
    </location>
</feature>
<dbReference type="PANTHER" id="PTHR47772">
    <property type="entry name" value="ZINC FINGER PROTEIN 200"/>
    <property type="match status" value="1"/>
</dbReference>
<accession>A0A9J6FHA6</accession>
<evidence type="ECO:0000313" key="11">
    <source>
        <dbReference type="EMBL" id="KAH9361824.1"/>
    </source>
</evidence>
<organism evidence="11 12">
    <name type="scientific">Haemaphysalis longicornis</name>
    <name type="common">Bush tick</name>
    <dbReference type="NCBI Taxonomy" id="44386"/>
    <lineage>
        <taxon>Eukaryota</taxon>
        <taxon>Metazoa</taxon>
        <taxon>Ecdysozoa</taxon>
        <taxon>Arthropoda</taxon>
        <taxon>Chelicerata</taxon>
        <taxon>Arachnida</taxon>
        <taxon>Acari</taxon>
        <taxon>Parasitiformes</taxon>
        <taxon>Ixodida</taxon>
        <taxon>Ixodoidea</taxon>
        <taxon>Ixodidae</taxon>
        <taxon>Haemaphysalinae</taxon>
        <taxon>Haemaphysalis</taxon>
    </lineage>
</organism>
<comment type="caution">
    <text evidence="11">The sequence shown here is derived from an EMBL/GenBank/DDBJ whole genome shotgun (WGS) entry which is preliminary data.</text>
</comment>
<dbReference type="PANTHER" id="PTHR47772:SF12">
    <property type="entry name" value="RB-ASSOCIATED KRAB ZINC FINGER-RELATED"/>
    <property type="match status" value="1"/>
</dbReference>
<evidence type="ECO:0000256" key="3">
    <source>
        <dbReference type="ARBA" id="ARBA00022737"/>
    </source>
</evidence>
<dbReference type="GO" id="GO:0005634">
    <property type="term" value="C:nucleus"/>
    <property type="evidence" value="ECO:0007669"/>
    <property type="project" value="UniProtKB-SubCell"/>
</dbReference>
<keyword evidence="3" id="KW-0677">Repeat</keyword>
<evidence type="ECO:0000256" key="8">
    <source>
        <dbReference type="ARBA" id="ARBA00023242"/>
    </source>
</evidence>
<dbReference type="OMA" id="CHRCSET"/>
<dbReference type="EMBL" id="JABSTR010000001">
    <property type="protein sequence ID" value="KAH9361824.1"/>
    <property type="molecule type" value="Genomic_DNA"/>
</dbReference>
<evidence type="ECO:0000256" key="2">
    <source>
        <dbReference type="ARBA" id="ARBA00022723"/>
    </source>
</evidence>
<dbReference type="VEuPathDB" id="VectorBase:HLOH_058427"/>
<evidence type="ECO:0000313" key="12">
    <source>
        <dbReference type="Proteomes" id="UP000821853"/>
    </source>
</evidence>
<feature type="domain" description="C2H2-type" evidence="10">
    <location>
        <begin position="108"/>
        <end position="130"/>
    </location>
</feature>
<keyword evidence="5" id="KW-0862">Zinc</keyword>
<evidence type="ECO:0000256" key="9">
    <source>
        <dbReference type="PROSITE-ProRule" id="PRU00042"/>
    </source>
</evidence>
<evidence type="ECO:0000256" key="5">
    <source>
        <dbReference type="ARBA" id="ARBA00022833"/>
    </source>
</evidence>
<evidence type="ECO:0000256" key="4">
    <source>
        <dbReference type="ARBA" id="ARBA00022771"/>
    </source>
</evidence>
<sequence length="151" mass="17795">MQRAAQTSFRGRLHDDRLKECRTCRRLERQRSRKSGCTAADRENSAAEPRQVVCPLCQASLADSYALLIHGRLHQDIRPFTCSRCAREFPSIAGLLLHRHEHCGEPWYSCVQCHRHFADIALYARHARRHICVWKRARLQLLTLYFWRKRA</sequence>
<evidence type="ECO:0000256" key="6">
    <source>
        <dbReference type="ARBA" id="ARBA00023015"/>
    </source>
</evidence>
<evidence type="ECO:0000256" key="7">
    <source>
        <dbReference type="ARBA" id="ARBA00023163"/>
    </source>
</evidence>
<dbReference type="InterPro" id="IPR013087">
    <property type="entry name" value="Znf_C2H2_type"/>
</dbReference>
<keyword evidence="6" id="KW-0805">Transcription regulation</keyword>
<keyword evidence="12" id="KW-1185">Reference proteome</keyword>
<reference evidence="11 12" key="1">
    <citation type="journal article" date="2020" name="Cell">
        <title>Large-Scale Comparative Analyses of Tick Genomes Elucidate Their Genetic Diversity and Vector Capacities.</title>
        <authorList>
            <consortium name="Tick Genome and Microbiome Consortium (TIGMIC)"/>
            <person name="Jia N."/>
            <person name="Wang J."/>
            <person name="Shi W."/>
            <person name="Du L."/>
            <person name="Sun Y."/>
            <person name="Zhan W."/>
            <person name="Jiang J.F."/>
            <person name="Wang Q."/>
            <person name="Zhang B."/>
            <person name="Ji P."/>
            <person name="Bell-Sakyi L."/>
            <person name="Cui X.M."/>
            <person name="Yuan T.T."/>
            <person name="Jiang B.G."/>
            <person name="Yang W.F."/>
            <person name="Lam T.T."/>
            <person name="Chang Q.C."/>
            <person name="Ding S.J."/>
            <person name="Wang X.J."/>
            <person name="Zhu J.G."/>
            <person name="Ruan X.D."/>
            <person name="Zhao L."/>
            <person name="Wei J.T."/>
            <person name="Ye R.Z."/>
            <person name="Que T.C."/>
            <person name="Du C.H."/>
            <person name="Zhou Y.H."/>
            <person name="Cheng J.X."/>
            <person name="Dai P.F."/>
            <person name="Guo W.B."/>
            <person name="Han X.H."/>
            <person name="Huang E.J."/>
            <person name="Li L.F."/>
            <person name="Wei W."/>
            <person name="Gao Y.C."/>
            <person name="Liu J.Z."/>
            <person name="Shao H.Z."/>
            <person name="Wang X."/>
            <person name="Wang C.C."/>
            <person name="Yang T.C."/>
            <person name="Huo Q.B."/>
            <person name="Li W."/>
            <person name="Chen H.Y."/>
            <person name="Chen S.E."/>
            <person name="Zhou L.G."/>
            <person name="Ni X.B."/>
            <person name="Tian J.H."/>
            <person name="Sheng Y."/>
            <person name="Liu T."/>
            <person name="Pan Y.S."/>
            <person name="Xia L.Y."/>
            <person name="Li J."/>
            <person name="Zhao F."/>
            <person name="Cao W.C."/>
        </authorList>
    </citation>
    <scope>NUCLEOTIDE SEQUENCE [LARGE SCALE GENOMIC DNA]</scope>
    <source>
        <strain evidence="11">HaeL-2018</strain>
    </source>
</reference>
<keyword evidence="4 9" id="KW-0863">Zinc-finger</keyword>
<keyword evidence="2" id="KW-0479">Metal-binding</keyword>
<dbReference type="SUPFAM" id="SSF57667">
    <property type="entry name" value="beta-beta-alpha zinc fingers"/>
    <property type="match status" value="1"/>
</dbReference>
<dbReference type="InterPro" id="IPR050636">
    <property type="entry name" value="C2H2-ZF_domain-containing"/>
</dbReference>
<dbReference type="AlphaFoldDB" id="A0A9J6FHA6"/>
<keyword evidence="8" id="KW-0539">Nucleus</keyword>
<dbReference type="PROSITE" id="PS00028">
    <property type="entry name" value="ZINC_FINGER_C2H2_1"/>
    <property type="match status" value="3"/>
</dbReference>
<name>A0A9J6FHA6_HAELO</name>
<dbReference type="Gene3D" id="3.30.160.60">
    <property type="entry name" value="Classic Zinc Finger"/>
    <property type="match status" value="1"/>
</dbReference>
<comment type="subcellular location">
    <subcellularLocation>
        <location evidence="1">Nucleus</location>
    </subcellularLocation>
</comment>
<dbReference type="OrthoDB" id="5785100at2759"/>
<keyword evidence="7" id="KW-0804">Transcription</keyword>
<feature type="domain" description="C2H2-type" evidence="10">
    <location>
        <begin position="80"/>
        <end position="107"/>
    </location>
</feature>
<dbReference type="InterPro" id="IPR036236">
    <property type="entry name" value="Znf_C2H2_sf"/>
</dbReference>
<protein>
    <recommendedName>
        <fullName evidence="10">C2H2-type domain-containing protein</fullName>
    </recommendedName>
</protein>
<dbReference type="Proteomes" id="UP000821853">
    <property type="component" value="Chromosome 1"/>
</dbReference>
<proteinExistence type="predicted"/>
<evidence type="ECO:0000259" key="10">
    <source>
        <dbReference type="PROSITE" id="PS50157"/>
    </source>
</evidence>